<dbReference type="PROSITE" id="PS00436">
    <property type="entry name" value="PEROXIDASE_2"/>
    <property type="match status" value="1"/>
</dbReference>
<dbReference type="FunFam" id="1.10.420.10:FF:000006">
    <property type="entry name" value="Peroxidase"/>
    <property type="match status" value="1"/>
</dbReference>
<evidence type="ECO:0000256" key="6">
    <source>
        <dbReference type="ARBA" id="ARBA00022723"/>
    </source>
</evidence>
<dbReference type="EMBL" id="AMZH03012809">
    <property type="protein sequence ID" value="RRT50353.1"/>
    <property type="molecule type" value="Genomic_DNA"/>
</dbReference>
<dbReference type="Gene3D" id="1.10.420.10">
    <property type="entry name" value="Peroxidase, domain 2"/>
    <property type="match status" value="1"/>
</dbReference>
<evidence type="ECO:0000256" key="2">
    <source>
        <dbReference type="ARBA" id="ARBA00006873"/>
    </source>
</evidence>
<evidence type="ECO:0000256" key="11">
    <source>
        <dbReference type="ARBA" id="ARBA00023180"/>
    </source>
</evidence>
<evidence type="ECO:0000256" key="8">
    <source>
        <dbReference type="ARBA" id="ARBA00023002"/>
    </source>
</evidence>
<dbReference type="InterPro" id="IPR010255">
    <property type="entry name" value="Haem_peroxidase_sf"/>
</dbReference>
<dbReference type="InterPro" id="IPR029064">
    <property type="entry name" value="Ribosomal_eL30-like_sf"/>
</dbReference>
<dbReference type="Pfam" id="PF00141">
    <property type="entry name" value="peroxidase"/>
    <property type="match status" value="1"/>
</dbReference>
<gene>
    <name evidence="17" type="ORF">B296_00013807</name>
</gene>
<evidence type="ECO:0000256" key="14">
    <source>
        <dbReference type="PIRSR" id="PIRSR600823-3"/>
    </source>
</evidence>
<keyword evidence="6 14" id="KW-0479">Metal-binding</keyword>
<keyword evidence="10 15" id="KW-1015">Disulfide bond</keyword>
<keyword evidence="4" id="KW-0575">Peroxidase</keyword>
<evidence type="ECO:0000259" key="16">
    <source>
        <dbReference type="PROSITE" id="PS50873"/>
    </source>
</evidence>
<accession>A0A426YF68</accession>
<dbReference type="InterPro" id="IPR002016">
    <property type="entry name" value="Haem_peroxidase"/>
</dbReference>
<dbReference type="PRINTS" id="PR00882">
    <property type="entry name" value="RIBOSOMALL7A"/>
</dbReference>
<sequence length="432" mass="47205">MWVPHGSVSLSMVGSVSGYRKKEMQIIAGSTAVGIIMAGQLQPEVLLCPASCKLLPQPHVPSKSKAMAFLSKSSLPLLLFLLAASAVRGQRLSHKFYSRSCPGLQPLIRAAVQQALRDDPTLGASILRLFFHDCFVNLGGPYWAVYLGRRDARTASRHAATLNLPPPGASFSNLVSSFAAKGLSTRDMMALSGAHTIGQARCSSFRPHIYSDSNVDPSFATFHRQTCPPLGGNSLASLDVQSPTVFDNKYYQNLMARRGLLHSDQELLIGGSFVRLYSLNQTAFFNDFSSAMIRMGSVRPLTGSDGEVASPDALPLPLVLLRRLPTLNPNACAKKCMCFVFQGPKRGGKAAVPAKKKPVSVIPAFVVNPLFEKRPKQFGIGGALPPKRDLHRFVKWPKVVRIQRQKRILKQRLKVPPALHQFTRTLDKNLGD</sequence>
<evidence type="ECO:0000256" key="4">
    <source>
        <dbReference type="ARBA" id="ARBA00022559"/>
    </source>
</evidence>
<organism evidence="17 18">
    <name type="scientific">Ensete ventricosum</name>
    <name type="common">Abyssinian banana</name>
    <name type="synonym">Musa ensete</name>
    <dbReference type="NCBI Taxonomy" id="4639"/>
    <lineage>
        <taxon>Eukaryota</taxon>
        <taxon>Viridiplantae</taxon>
        <taxon>Streptophyta</taxon>
        <taxon>Embryophyta</taxon>
        <taxon>Tracheophyta</taxon>
        <taxon>Spermatophyta</taxon>
        <taxon>Magnoliopsida</taxon>
        <taxon>Liliopsida</taxon>
        <taxon>Zingiberales</taxon>
        <taxon>Musaceae</taxon>
        <taxon>Ensete</taxon>
    </lineage>
</organism>
<feature type="binding site" evidence="14">
    <location>
        <position position="247"/>
    </location>
    <ligand>
        <name>Ca(2+)</name>
        <dbReference type="ChEBI" id="CHEBI:29108"/>
        <label>2</label>
    </ligand>
</feature>
<keyword evidence="5" id="KW-0349">Heme</keyword>
<feature type="binding site" description="axial binding residue" evidence="14">
    <location>
        <position position="195"/>
    </location>
    <ligand>
        <name>heme b</name>
        <dbReference type="ChEBI" id="CHEBI:60344"/>
    </ligand>
    <ligandPart>
        <name>Fe</name>
        <dbReference type="ChEBI" id="CHEBI:18248"/>
    </ligandPart>
</feature>
<dbReference type="GO" id="GO:0140825">
    <property type="term" value="F:lactoperoxidase activity"/>
    <property type="evidence" value="ECO:0007669"/>
    <property type="project" value="UniProtKB-EC"/>
</dbReference>
<evidence type="ECO:0000256" key="12">
    <source>
        <dbReference type="ARBA" id="ARBA00023324"/>
    </source>
</evidence>
<comment type="cofactor">
    <cofactor evidence="14">
        <name>Ca(2+)</name>
        <dbReference type="ChEBI" id="CHEBI:29108"/>
    </cofactor>
    <text evidence="14">Binds 2 calcium ions per subunit.</text>
</comment>
<dbReference type="InterPro" id="IPR019793">
    <property type="entry name" value="Peroxidases_heam-ligand_BS"/>
</dbReference>
<name>A0A426YF68_ENSVE</name>
<evidence type="ECO:0000256" key="3">
    <source>
        <dbReference type="ARBA" id="ARBA00012313"/>
    </source>
</evidence>
<dbReference type="AlphaFoldDB" id="A0A426YF68"/>
<evidence type="ECO:0000256" key="1">
    <source>
        <dbReference type="ARBA" id="ARBA00000189"/>
    </source>
</evidence>
<reference evidence="17 18" key="1">
    <citation type="journal article" date="2014" name="Agronomy (Basel)">
        <title>A Draft Genome Sequence for Ensete ventricosum, the Drought-Tolerant Tree Against Hunger.</title>
        <authorList>
            <person name="Harrison J."/>
            <person name="Moore K.A."/>
            <person name="Paszkiewicz K."/>
            <person name="Jones T."/>
            <person name="Grant M."/>
            <person name="Ambacheew D."/>
            <person name="Muzemil S."/>
            <person name="Studholme D.J."/>
        </authorList>
    </citation>
    <scope>NUCLEOTIDE SEQUENCE [LARGE SCALE GENOMIC DNA]</scope>
</reference>
<dbReference type="SUPFAM" id="SSF48113">
    <property type="entry name" value="Heme-dependent peroxidases"/>
    <property type="match status" value="1"/>
</dbReference>
<evidence type="ECO:0000256" key="15">
    <source>
        <dbReference type="PIRSR" id="PIRSR600823-5"/>
    </source>
</evidence>
<dbReference type="Gene3D" id="1.10.520.10">
    <property type="match status" value="1"/>
</dbReference>
<evidence type="ECO:0000256" key="7">
    <source>
        <dbReference type="ARBA" id="ARBA00022837"/>
    </source>
</evidence>
<dbReference type="GO" id="GO:0006979">
    <property type="term" value="P:response to oxidative stress"/>
    <property type="evidence" value="ECO:0007669"/>
    <property type="project" value="InterPro"/>
</dbReference>
<dbReference type="EC" id="1.11.1.7" evidence="3"/>
<dbReference type="PROSITE" id="PS00435">
    <property type="entry name" value="PEROXIDASE_1"/>
    <property type="match status" value="1"/>
</dbReference>
<keyword evidence="9 14" id="KW-0408">Iron</keyword>
<evidence type="ECO:0000256" key="5">
    <source>
        <dbReference type="ARBA" id="ARBA00022617"/>
    </source>
</evidence>
<dbReference type="PROSITE" id="PS50873">
    <property type="entry name" value="PEROXIDASE_4"/>
    <property type="match status" value="1"/>
</dbReference>
<keyword evidence="12" id="KW-0376">Hydrogen peroxide</keyword>
<keyword evidence="7 14" id="KW-0106">Calcium</keyword>
<evidence type="ECO:0000313" key="17">
    <source>
        <dbReference type="EMBL" id="RRT50353.1"/>
    </source>
</evidence>
<dbReference type="Gene3D" id="3.30.1330.30">
    <property type="match status" value="1"/>
</dbReference>
<feature type="domain" description="Plant heme peroxidase family profile" evidence="16">
    <location>
        <begin position="124"/>
        <end position="308"/>
    </location>
</feature>
<evidence type="ECO:0000256" key="9">
    <source>
        <dbReference type="ARBA" id="ARBA00023004"/>
    </source>
</evidence>
<keyword evidence="11" id="KW-0325">Glycoprotein</keyword>
<keyword evidence="8" id="KW-0560">Oxidoreductase</keyword>
<dbReference type="GO" id="GO:0042744">
    <property type="term" value="P:hydrogen peroxide catabolic process"/>
    <property type="evidence" value="ECO:0007669"/>
    <property type="project" value="UniProtKB-KW"/>
</dbReference>
<feature type="binding site" evidence="13">
    <location>
        <position position="165"/>
    </location>
    <ligand>
        <name>substrate</name>
    </ligand>
</feature>
<comment type="similarity">
    <text evidence="2">Belongs to the peroxidase family. Ascorbate peroxidase subfamily.</text>
</comment>
<comment type="caution">
    <text evidence="17">The sequence shown here is derived from an EMBL/GenBank/DDBJ whole genome shotgun (WGS) entry which is preliminary data.</text>
</comment>
<dbReference type="GO" id="GO:0020037">
    <property type="term" value="F:heme binding"/>
    <property type="evidence" value="ECO:0007669"/>
    <property type="project" value="InterPro"/>
</dbReference>
<evidence type="ECO:0000313" key="18">
    <source>
        <dbReference type="Proteomes" id="UP000287651"/>
    </source>
</evidence>
<proteinExistence type="inferred from homology"/>
<evidence type="ECO:0000256" key="10">
    <source>
        <dbReference type="ARBA" id="ARBA00023157"/>
    </source>
</evidence>
<dbReference type="Proteomes" id="UP000287651">
    <property type="component" value="Unassembled WGS sequence"/>
</dbReference>
<dbReference type="InterPro" id="IPR000823">
    <property type="entry name" value="Peroxidase_pln"/>
</dbReference>
<dbReference type="InterPro" id="IPR019794">
    <property type="entry name" value="Peroxidases_AS"/>
</dbReference>
<feature type="binding site" evidence="14">
    <location>
        <position position="196"/>
    </location>
    <ligand>
        <name>Ca(2+)</name>
        <dbReference type="ChEBI" id="CHEBI:29108"/>
        <label>2</label>
    </ligand>
</feature>
<dbReference type="InterPro" id="IPR001921">
    <property type="entry name" value="Ribosomal_eL8_euk"/>
</dbReference>
<dbReference type="PANTHER" id="PTHR31388:SF5">
    <property type="entry name" value="PEROXIDASE"/>
    <property type="match status" value="1"/>
</dbReference>
<feature type="disulfide bond" evidence="15">
    <location>
        <begin position="202"/>
        <end position="227"/>
    </location>
</feature>
<dbReference type="PANTHER" id="PTHR31388">
    <property type="entry name" value="PEROXIDASE 72-RELATED"/>
    <property type="match status" value="1"/>
</dbReference>
<comment type="catalytic activity">
    <reaction evidence="1">
        <text>2 a phenolic donor + H2O2 = 2 a phenolic radical donor + 2 H2O</text>
        <dbReference type="Rhea" id="RHEA:56136"/>
        <dbReference type="ChEBI" id="CHEBI:15377"/>
        <dbReference type="ChEBI" id="CHEBI:16240"/>
        <dbReference type="ChEBI" id="CHEBI:139520"/>
        <dbReference type="ChEBI" id="CHEBI:139521"/>
        <dbReference type="EC" id="1.11.1.7"/>
    </reaction>
</comment>
<feature type="binding site" evidence="14">
    <location>
        <position position="239"/>
    </location>
    <ligand>
        <name>Ca(2+)</name>
        <dbReference type="ChEBI" id="CHEBI:29108"/>
        <label>2</label>
    </ligand>
</feature>
<evidence type="ECO:0000256" key="13">
    <source>
        <dbReference type="PIRSR" id="PIRSR600823-2"/>
    </source>
</evidence>
<comment type="cofactor">
    <cofactor evidence="14">
        <name>heme b</name>
        <dbReference type="ChEBI" id="CHEBI:60344"/>
    </cofactor>
    <text evidence="14">Binds 1 heme b (iron(II)-protoporphyrin IX) group per subunit.</text>
</comment>
<dbReference type="GO" id="GO:0046872">
    <property type="term" value="F:metal ion binding"/>
    <property type="evidence" value="ECO:0007669"/>
    <property type="project" value="UniProtKB-KW"/>
</dbReference>
<protein>
    <recommendedName>
        <fullName evidence="3">peroxidase</fullName>
        <ecNumber evidence="3">1.11.1.7</ecNumber>
    </recommendedName>
</protein>